<keyword evidence="2" id="KW-1185">Reference proteome</keyword>
<dbReference type="Proteomes" id="UP000006671">
    <property type="component" value="Unassembled WGS sequence"/>
</dbReference>
<dbReference type="GeneID" id="8863540"/>
<organism evidence="2">
    <name type="scientific">Naegleria gruberi</name>
    <name type="common">Amoeba</name>
    <dbReference type="NCBI Taxonomy" id="5762"/>
    <lineage>
        <taxon>Eukaryota</taxon>
        <taxon>Discoba</taxon>
        <taxon>Heterolobosea</taxon>
        <taxon>Tetramitia</taxon>
        <taxon>Eutetramitia</taxon>
        <taxon>Vahlkampfiidae</taxon>
        <taxon>Naegleria</taxon>
    </lineage>
</organism>
<evidence type="ECO:0000313" key="2">
    <source>
        <dbReference type="Proteomes" id="UP000006671"/>
    </source>
</evidence>
<dbReference type="InParanoid" id="D2VXR1"/>
<sequence length="387" mass="45141">MEKSQFKKILSGNCDESSLSLLIGLLYRHFNSKVVLLIDEYETPVLAHINSTFSKEVLDLFFGMFIFLKNDEFILEKIQTVLFSGVILLKDKGYLSGMNNLVAYSLDKDNYFSEDFGVTENELCQFLTTLRHGEDVSLELTKLKSWYNGYDVNNTPKFLFNVWSLSCYFSFGRTDYYWIKTGSIDELAMLINSSCVDVIGDLELLINGKEIRKKFSSSVDYKALSLECSREKTSLFWQMMYYAGYLTGSNSKTKLFHLEQPNENDDDVIRLRIPNFEVKSAVCELMERLQRHPNLILNETVFIVLTFKGATHAIYQTIELTNYYKWINCFEEELECKGVDEKYSIKYYFPKLEQYCSFTKSACKTVFPTFTNKEFKFVIENKMETDK</sequence>
<name>D2VXR1_NAEGR</name>
<dbReference type="KEGG" id="ngr:NAEGRDRAFT_73838"/>
<protein>
    <submittedName>
        <fullName evidence="1">Predicted protein</fullName>
    </submittedName>
</protein>
<dbReference type="STRING" id="5762.D2VXR1"/>
<dbReference type="RefSeq" id="XP_002671081.1">
    <property type="nucleotide sequence ID" value="XM_002671035.1"/>
</dbReference>
<dbReference type="VEuPathDB" id="AmoebaDB:NAEGRDRAFT_73838"/>
<evidence type="ECO:0000313" key="1">
    <source>
        <dbReference type="EMBL" id="EFC38337.1"/>
    </source>
</evidence>
<accession>D2VXR1</accession>
<dbReference type="EMBL" id="GG738908">
    <property type="protein sequence ID" value="EFC38337.1"/>
    <property type="molecule type" value="Genomic_DNA"/>
</dbReference>
<dbReference type="AlphaFoldDB" id="D2VXR1"/>
<dbReference type="OrthoDB" id="5584915at2759"/>
<dbReference type="PANTHER" id="PTHR34825:SF1">
    <property type="entry name" value="AAA-ATPASE-LIKE DOMAIN-CONTAINING PROTEIN"/>
    <property type="match status" value="1"/>
</dbReference>
<reference evidence="1 2" key="1">
    <citation type="journal article" date="2010" name="Cell">
        <title>The genome of Naegleria gruberi illuminates early eukaryotic versatility.</title>
        <authorList>
            <person name="Fritz-Laylin L.K."/>
            <person name="Prochnik S.E."/>
            <person name="Ginger M.L."/>
            <person name="Dacks J.B."/>
            <person name="Carpenter M.L."/>
            <person name="Field M.C."/>
            <person name="Kuo A."/>
            <person name="Paredez A."/>
            <person name="Chapman J."/>
            <person name="Pham J."/>
            <person name="Shu S."/>
            <person name="Neupane R."/>
            <person name="Cipriano M."/>
            <person name="Mancuso J."/>
            <person name="Tu H."/>
            <person name="Salamov A."/>
            <person name="Lindquist E."/>
            <person name="Shapiro H."/>
            <person name="Lucas S."/>
            <person name="Grigoriev I.V."/>
            <person name="Cande W.Z."/>
            <person name="Fulton C."/>
            <person name="Rokhsar D.S."/>
            <person name="Dawson S.C."/>
        </authorList>
    </citation>
    <scope>NUCLEOTIDE SEQUENCE [LARGE SCALE GENOMIC DNA]</scope>
    <source>
        <strain evidence="1 2">NEG-M</strain>
    </source>
</reference>
<gene>
    <name evidence="1" type="ORF">NAEGRDRAFT_73838</name>
</gene>
<dbReference type="PANTHER" id="PTHR34825">
    <property type="entry name" value="CONSERVED PROTEIN, WITH A WEAK D-GALACTARATE DEHYDRATASE/ALTRONATE HYDROLASE DOMAIN"/>
    <property type="match status" value="1"/>
</dbReference>
<proteinExistence type="predicted"/>